<evidence type="ECO:0000313" key="2">
    <source>
        <dbReference type="EnsemblMetazoa" id="SMAR005352-PA"/>
    </source>
</evidence>
<reference evidence="3" key="1">
    <citation type="submission" date="2011-05" db="EMBL/GenBank/DDBJ databases">
        <authorList>
            <person name="Richards S.R."/>
            <person name="Qu J."/>
            <person name="Jiang H."/>
            <person name="Jhangiani S.N."/>
            <person name="Agravi P."/>
            <person name="Goodspeed R."/>
            <person name="Gross S."/>
            <person name="Mandapat C."/>
            <person name="Jackson L."/>
            <person name="Mathew T."/>
            <person name="Pu L."/>
            <person name="Thornton R."/>
            <person name="Saada N."/>
            <person name="Wilczek-Boney K.B."/>
            <person name="Lee S."/>
            <person name="Kovar C."/>
            <person name="Wu Y."/>
            <person name="Scherer S.E."/>
            <person name="Worley K.C."/>
            <person name="Muzny D.M."/>
            <person name="Gibbs R."/>
        </authorList>
    </citation>
    <scope>NUCLEOTIDE SEQUENCE</scope>
    <source>
        <strain evidence="3">Brora</strain>
    </source>
</reference>
<dbReference type="PANTHER" id="PTHR33053">
    <property type="entry name" value="PROTEIN, PUTATIVE-RELATED"/>
    <property type="match status" value="1"/>
</dbReference>
<sequence>DSGNSCLAESNSESDSGNSCVAESNSEIDCENICSADCNFENESENTVNLDNLDTSQFDCSLTDELRRWALLNKVSHLATTSLLKLLKPHHSELPVDARTLLKTPRRINISRRVDPGQYIHIGLEEGLIDLCCDITVNFGPSQCQNISSVPDILEIVIGVDGLPIGKSNNKGFWPILCKVRNIPNSQPFAVGLFFGMSKPNFSNDFFRYFVEGFKYLYGEQYMSYYIQGLLHLASDAHHFGHLDSFSAFPFENFMQIFKQQIIKRLAELKQLQKVPIHLKEDLICKYEHGEGPVVEGFGHPQFSRVEFPTFTLIKQKGNNCCGIIKSL</sequence>
<proteinExistence type="predicted"/>
<dbReference type="EnsemblMetazoa" id="SMAR005352-RA">
    <property type="protein sequence ID" value="SMAR005352-PA"/>
    <property type="gene ID" value="SMAR005352"/>
</dbReference>
<organism evidence="2 3">
    <name type="scientific">Strigamia maritima</name>
    <name type="common">European centipede</name>
    <name type="synonym">Geophilus maritimus</name>
    <dbReference type="NCBI Taxonomy" id="126957"/>
    <lineage>
        <taxon>Eukaryota</taxon>
        <taxon>Metazoa</taxon>
        <taxon>Ecdysozoa</taxon>
        <taxon>Arthropoda</taxon>
        <taxon>Myriapoda</taxon>
        <taxon>Chilopoda</taxon>
        <taxon>Pleurostigmophora</taxon>
        <taxon>Geophilomorpha</taxon>
        <taxon>Linotaeniidae</taxon>
        <taxon>Strigamia</taxon>
    </lineage>
</organism>
<reference evidence="2" key="2">
    <citation type="submission" date="2015-02" db="UniProtKB">
        <authorList>
            <consortium name="EnsemblMetazoa"/>
        </authorList>
    </citation>
    <scope>IDENTIFICATION</scope>
</reference>
<dbReference type="Proteomes" id="UP000014500">
    <property type="component" value="Unassembled WGS sequence"/>
</dbReference>
<dbReference type="PhylomeDB" id="T1IVZ4"/>
<dbReference type="HOGENOM" id="CLU_848821_0_0_1"/>
<name>T1IVZ4_STRMM</name>
<evidence type="ECO:0000313" key="3">
    <source>
        <dbReference type="Proteomes" id="UP000014500"/>
    </source>
</evidence>
<dbReference type="AlphaFoldDB" id="T1IVZ4"/>
<keyword evidence="3" id="KW-1185">Reference proteome</keyword>
<protein>
    <submittedName>
        <fullName evidence="2">Uncharacterized protein</fullName>
    </submittedName>
</protein>
<dbReference type="EMBL" id="JH431602">
    <property type="status" value="NOT_ANNOTATED_CDS"/>
    <property type="molecule type" value="Genomic_DNA"/>
</dbReference>
<evidence type="ECO:0000256" key="1">
    <source>
        <dbReference type="SAM" id="MobiDB-lite"/>
    </source>
</evidence>
<feature type="region of interest" description="Disordered" evidence="1">
    <location>
        <begin position="1"/>
        <end position="20"/>
    </location>
</feature>
<dbReference type="STRING" id="126957.T1IVZ4"/>
<dbReference type="OMA" id="NICSADC"/>
<accession>T1IVZ4</accession>
<dbReference type="PANTHER" id="PTHR33053:SF24">
    <property type="entry name" value="TRANSPOSASE DOMAIN-CONTAINING PROTEIN"/>
    <property type="match status" value="1"/>
</dbReference>